<dbReference type="AlphaFoldDB" id="A0AAV7I2Z7"/>
<evidence type="ECO:0000256" key="1">
    <source>
        <dbReference type="SAM" id="MobiDB-lite"/>
    </source>
</evidence>
<proteinExistence type="predicted"/>
<feature type="compositionally biased region" description="Basic and acidic residues" evidence="1">
    <location>
        <begin position="1"/>
        <end position="16"/>
    </location>
</feature>
<dbReference type="EMBL" id="JAHXZJ010002609">
    <property type="protein sequence ID" value="KAH0540329.1"/>
    <property type="molecule type" value="Genomic_DNA"/>
</dbReference>
<keyword evidence="3" id="KW-1185">Reference proteome</keyword>
<accession>A0AAV7I2Z7</accession>
<reference evidence="2 3" key="1">
    <citation type="journal article" date="2021" name="J. Hered.">
        <title>A chromosome-level genome assembly of the parasitoid wasp, Cotesia glomerata (Hymenoptera: Braconidae).</title>
        <authorList>
            <person name="Pinto B.J."/>
            <person name="Weis J.J."/>
            <person name="Gamble T."/>
            <person name="Ode P.J."/>
            <person name="Paul R."/>
            <person name="Zaspel J.M."/>
        </authorList>
    </citation>
    <scope>NUCLEOTIDE SEQUENCE [LARGE SCALE GENOMIC DNA]</scope>
    <source>
        <strain evidence="2">CgM1</strain>
    </source>
</reference>
<feature type="region of interest" description="Disordered" evidence="1">
    <location>
        <begin position="1"/>
        <end position="53"/>
    </location>
</feature>
<protein>
    <submittedName>
        <fullName evidence="2">Uncharacterized protein</fullName>
    </submittedName>
</protein>
<dbReference type="Proteomes" id="UP000826195">
    <property type="component" value="Unassembled WGS sequence"/>
</dbReference>
<comment type="caution">
    <text evidence="2">The sequence shown here is derived from an EMBL/GenBank/DDBJ whole genome shotgun (WGS) entry which is preliminary data.</text>
</comment>
<evidence type="ECO:0000313" key="2">
    <source>
        <dbReference type="EMBL" id="KAH0540329.1"/>
    </source>
</evidence>
<gene>
    <name evidence="2" type="ORF">KQX54_016407</name>
</gene>
<evidence type="ECO:0000313" key="3">
    <source>
        <dbReference type="Proteomes" id="UP000826195"/>
    </source>
</evidence>
<sequence length="83" mass="8844">MKNSTSKEEPPPEVHSDLTGSGNKVADDPQKTSTSTAADKRISDDEPPSEVNSSAVKNFIETLDHPGKSCTIVTDQDTLEAKS</sequence>
<name>A0AAV7I2Z7_COTGL</name>
<organism evidence="2 3">
    <name type="scientific">Cotesia glomerata</name>
    <name type="common">Lepidopteran parasitic wasp</name>
    <name type="synonym">Apanteles glomeratus</name>
    <dbReference type="NCBI Taxonomy" id="32391"/>
    <lineage>
        <taxon>Eukaryota</taxon>
        <taxon>Metazoa</taxon>
        <taxon>Ecdysozoa</taxon>
        <taxon>Arthropoda</taxon>
        <taxon>Hexapoda</taxon>
        <taxon>Insecta</taxon>
        <taxon>Pterygota</taxon>
        <taxon>Neoptera</taxon>
        <taxon>Endopterygota</taxon>
        <taxon>Hymenoptera</taxon>
        <taxon>Apocrita</taxon>
        <taxon>Ichneumonoidea</taxon>
        <taxon>Braconidae</taxon>
        <taxon>Microgastrinae</taxon>
        <taxon>Cotesia</taxon>
    </lineage>
</organism>